<organism evidence="1 2">
    <name type="scientific">Roseofilum reptotaenium AO1-A</name>
    <dbReference type="NCBI Taxonomy" id="1925591"/>
    <lineage>
        <taxon>Bacteria</taxon>
        <taxon>Bacillati</taxon>
        <taxon>Cyanobacteriota</taxon>
        <taxon>Cyanophyceae</taxon>
        <taxon>Desertifilales</taxon>
        <taxon>Desertifilaceae</taxon>
        <taxon>Roseofilum</taxon>
    </lineage>
</organism>
<dbReference type="Proteomes" id="UP000183940">
    <property type="component" value="Unassembled WGS sequence"/>
</dbReference>
<evidence type="ECO:0000313" key="2">
    <source>
        <dbReference type="Proteomes" id="UP000183940"/>
    </source>
</evidence>
<evidence type="ECO:0000313" key="1">
    <source>
        <dbReference type="EMBL" id="OJJ26233.1"/>
    </source>
</evidence>
<dbReference type="EMBL" id="MLAW01000009">
    <property type="protein sequence ID" value="OJJ26233.1"/>
    <property type="molecule type" value="Genomic_DNA"/>
</dbReference>
<gene>
    <name evidence="1" type="ORF">BI308_07485</name>
</gene>
<accession>A0A1L9QU83</accession>
<sequence length="127" mass="14539">MLYKIFINEQEIGTSLLESGDPPMGVASGLIRLNNISIRVLESRLLQIESTQSTDGVTNCHEPGVVRVIHPDGFELSGQGSVIENCLELEECYVTILGIHHEMYEKLFLHHIEKYRNNFKYVHRTKR</sequence>
<keyword evidence="2" id="KW-1185">Reference proteome</keyword>
<reference evidence="1" key="1">
    <citation type="submission" date="2016-10" db="EMBL/GenBank/DDBJ databases">
        <title>CRISPR-Cas defence system in Roseofilum reptotaenium: evidence of a bacteriophage-cyanobacterium arms race in the coral black band disease.</title>
        <authorList>
            <person name="Buerger P."/>
            <person name="Wood-Charlson E.M."/>
            <person name="Weynberg K.D."/>
            <person name="Willis B."/>
            <person name="Van Oppen M.J."/>
        </authorList>
    </citation>
    <scope>NUCLEOTIDE SEQUENCE [LARGE SCALE GENOMIC DNA]</scope>
    <source>
        <strain evidence="1">AO1-A</strain>
    </source>
</reference>
<dbReference type="AlphaFoldDB" id="A0A1L9QU83"/>
<name>A0A1L9QU83_9CYAN</name>
<protein>
    <submittedName>
        <fullName evidence="1">Uncharacterized protein</fullName>
    </submittedName>
</protein>
<dbReference type="STRING" id="1925591.BI308_07485"/>
<proteinExistence type="predicted"/>
<comment type="caution">
    <text evidence="1">The sequence shown here is derived from an EMBL/GenBank/DDBJ whole genome shotgun (WGS) entry which is preliminary data.</text>
</comment>